<dbReference type="EMBL" id="AHTH01000015">
    <property type="protein sequence ID" value="EHR41420.1"/>
    <property type="molecule type" value="Genomic_DNA"/>
</dbReference>
<sequence>MMITLTVDSGSQGKVDQLGLECVVGVTLTVQKVTVPVYKAFQVPKRLIWELGIYAVLRLV</sequence>
<dbReference type="AlphaFoldDB" id="H3ZD97"/>
<gene>
    <name evidence="1" type="ORF">AJE_06611</name>
</gene>
<dbReference type="STRING" id="1129374.AJE_06611"/>
<dbReference type="RefSeq" id="WP_008950201.1">
    <property type="nucleotide sequence ID" value="NZ_AHTH01000015.1"/>
</dbReference>
<name>H3ZD97_9ALTE</name>
<comment type="caution">
    <text evidence="1">The sequence shown here is derived from an EMBL/GenBank/DDBJ whole genome shotgun (WGS) entry which is preliminary data.</text>
</comment>
<dbReference type="Proteomes" id="UP000012046">
    <property type="component" value="Unassembled WGS sequence"/>
</dbReference>
<protein>
    <submittedName>
        <fullName evidence="1">Uncharacterized protein</fullName>
    </submittedName>
</protein>
<keyword evidence="2" id="KW-1185">Reference proteome</keyword>
<evidence type="ECO:0000313" key="2">
    <source>
        <dbReference type="Proteomes" id="UP000012046"/>
    </source>
</evidence>
<dbReference type="PATRIC" id="fig|1129374.4.peg.1326"/>
<accession>H3ZD97</accession>
<organism evidence="1 2">
    <name type="scientific">Alishewanella jeotgali KCTC 22429</name>
    <dbReference type="NCBI Taxonomy" id="1129374"/>
    <lineage>
        <taxon>Bacteria</taxon>
        <taxon>Pseudomonadati</taxon>
        <taxon>Pseudomonadota</taxon>
        <taxon>Gammaproteobacteria</taxon>
        <taxon>Alteromonadales</taxon>
        <taxon>Alteromonadaceae</taxon>
        <taxon>Alishewanella</taxon>
    </lineage>
</organism>
<evidence type="ECO:0000313" key="1">
    <source>
        <dbReference type="EMBL" id="EHR41420.1"/>
    </source>
</evidence>
<proteinExistence type="predicted"/>
<reference evidence="1 2" key="1">
    <citation type="journal article" date="2012" name="J. Bacteriol.">
        <title>Genome Sequence of Extracellular-Protease-Producing Alishewanella jeotgali Isolated from Traditional Korean Fermented Seafood.</title>
        <authorList>
            <person name="Jung J."/>
            <person name="Chun J."/>
            <person name="Park W."/>
        </authorList>
    </citation>
    <scope>NUCLEOTIDE SEQUENCE [LARGE SCALE GENOMIC DNA]</scope>
    <source>
        <strain evidence="1 2">KCTC 22429</strain>
    </source>
</reference>